<dbReference type="OrthoDB" id="3210164at2"/>
<dbReference type="InterPro" id="IPR050471">
    <property type="entry name" value="AB_hydrolase"/>
</dbReference>
<keyword evidence="3" id="KW-1185">Reference proteome</keyword>
<protein>
    <submittedName>
        <fullName evidence="2">Alpha/beta hydrolase</fullName>
    </submittedName>
</protein>
<evidence type="ECO:0000313" key="2">
    <source>
        <dbReference type="EMBL" id="RJO78445.1"/>
    </source>
</evidence>
<proteinExistence type="predicted"/>
<accession>A0A3A4KTR8</accession>
<dbReference type="Gene3D" id="3.40.50.1820">
    <property type="entry name" value="alpha/beta hydrolase"/>
    <property type="match status" value="1"/>
</dbReference>
<sequence>MTISACAEIAVARDGAEIFFESYGRGPAVLAIGGVAGGAAEYRKAGPLVGEHFRFLAYDRRGTLRSTGRPDHDLDMAQQCDDIIAILDAANEESVIVFSACAGGSIAFELALRHPDRVSAVIAHEPPFFELLPDPDEVMRFCRQLCTPESVADPTVALIKWIDRMGDPDRQPLPKELVRQQAEAYGAYVIEHELLPMISYSPDIERLRESGIPIVMTVGVGSRGSDLEYARTVPILAELLGCEMKTFPGYHSPFRNRPEEFAAALRETIGMVGDSPNS</sequence>
<name>A0A3A4KTR8_9NOCA</name>
<dbReference type="GO" id="GO:0046503">
    <property type="term" value="P:glycerolipid catabolic process"/>
    <property type="evidence" value="ECO:0007669"/>
    <property type="project" value="TreeGrafter"/>
</dbReference>
<dbReference type="PANTHER" id="PTHR43433:SF5">
    <property type="entry name" value="AB HYDROLASE-1 DOMAIN-CONTAINING PROTEIN"/>
    <property type="match status" value="1"/>
</dbReference>
<keyword evidence="2" id="KW-0378">Hydrolase</keyword>
<evidence type="ECO:0000259" key="1">
    <source>
        <dbReference type="Pfam" id="PF00561"/>
    </source>
</evidence>
<dbReference type="GO" id="GO:0004806">
    <property type="term" value="F:triacylglycerol lipase activity"/>
    <property type="evidence" value="ECO:0007669"/>
    <property type="project" value="TreeGrafter"/>
</dbReference>
<dbReference type="RefSeq" id="WP_120038809.1">
    <property type="nucleotide sequence ID" value="NZ_QZFU01000013.1"/>
</dbReference>
<dbReference type="Pfam" id="PF00561">
    <property type="entry name" value="Abhydrolase_1"/>
    <property type="match status" value="1"/>
</dbReference>
<gene>
    <name evidence="2" type="ORF">D5S18_06060</name>
</gene>
<reference evidence="2 3" key="1">
    <citation type="submission" date="2018-09" db="EMBL/GenBank/DDBJ databases">
        <title>YIM PH21274 draft genome.</title>
        <authorList>
            <person name="Miao C."/>
        </authorList>
    </citation>
    <scope>NUCLEOTIDE SEQUENCE [LARGE SCALE GENOMIC DNA]</scope>
    <source>
        <strain evidence="2 3">YIM PH 21724</strain>
    </source>
</reference>
<dbReference type="InterPro" id="IPR000073">
    <property type="entry name" value="AB_hydrolase_1"/>
</dbReference>
<organism evidence="2 3">
    <name type="scientific">Nocardia panacis</name>
    <dbReference type="NCBI Taxonomy" id="2340916"/>
    <lineage>
        <taxon>Bacteria</taxon>
        <taxon>Bacillati</taxon>
        <taxon>Actinomycetota</taxon>
        <taxon>Actinomycetes</taxon>
        <taxon>Mycobacteriales</taxon>
        <taxon>Nocardiaceae</taxon>
        <taxon>Nocardia</taxon>
    </lineage>
</organism>
<comment type="caution">
    <text evidence="2">The sequence shown here is derived from an EMBL/GenBank/DDBJ whole genome shotgun (WGS) entry which is preliminary data.</text>
</comment>
<dbReference type="Proteomes" id="UP000266677">
    <property type="component" value="Unassembled WGS sequence"/>
</dbReference>
<dbReference type="PANTHER" id="PTHR43433">
    <property type="entry name" value="HYDROLASE, ALPHA/BETA FOLD FAMILY PROTEIN"/>
    <property type="match status" value="1"/>
</dbReference>
<dbReference type="EMBL" id="QZFU01000013">
    <property type="protein sequence ID" value="RJO78445.1"/>
    <property type="molecule type" value="Genomic_DNA"/>
</dbReference>
<dbReference type="InterPro" id="IPR029058">
    <property type="entry name" value="AB_hydrolase_fold"/>
</dbReference>
<dbReference type="AlphaFoldDB" id="A0A3A4KTR8"/>
<evidence type="ECO:0000313" key="3">
    <source>
        <dbReference type="Proteomes" id="UP000266677"/>
    </source>
</evidence>
<feature type="domain" description="AB hydrolase-1" evidence="1">
    <location>
        <begin position="27"/>
        <end position="132"/>
    </location>
</feature>
<dbReference type="SUPFAM" id="SSF53474">
    <property type="entry name" value="alpha/beta-Hydrolases"/>
    <property type="match status" value="1"/>
</dbReference>